<proteinExistence type="predicted"/>
<organism evidence="2 3">
    <name type="scientific">Gillisia lutea</name>
    <dbReference type="NCBI Taxonomy" id="2909668"/>
    <lineage>
        <taxon>Bacteria</taxon>
        <taxon>Pseudomonadati</taxon>
        <taxon>Bacteroidota</taxon>
        <taxon>Flavobacteriia</taxon>
        <taxon>Flavobacteriales</taxon>
        <taxon>Flavobacteriaceae</taxon>
        <taxon>Gillisia</taxon>
    </lineage>
</organism>
<gene>
    <name evidence="2" type="ORF">L1I30_12970</name>
</gene>
<keyword evidence="3" id="KW-1185">Reference proteome</keyword>
<evidence type="ECO:0000256" key="1">
    <source>
        <dbReference type="SAM" id="Phobius"/>
    </source>
</evidence>
<dbReference type="EMBL" id="JAKGTH010000011">
    <property type="protein sequence ID" value="MCF4102581.1"/>
    <property type="molecule type" value="Genomic_DNA"/>
</dbReference>
<dbReference type="Proteomes" id="UP001179363">
    <property type="component" value="Unassembled WGS sequence"/>
</dbReference>
<keyword evidence="1" id="KW-0812">Transmembrane</keyword>
<feature type="transmembrane region" description="Helical" evidence="1">
    <location>
        <begin position="210"/>
        <end position="229"/>
    </location>
</feature>
<feature type="transmembrane region" description="Helical" evidence="1">
    <location>
        <begin position="38"/>
        <end position="58"/>
    </location>
</feature>
<reference evidence="2" key="1">
    <citation type="submission" date="2022-01" db="EMBL/GenBank/DDBJ databases">
        <title>Gillisia lutea sp. nov., isolated from marine plastic residues from the Malvarosa beach (Valencia, Spain).</title>
        <authorList>
            <person name="Vidal-Verdu A."/>
            <person name="Molina-Menor E."/>
            <person name="Satari L."/>
            <person name="Pascual J."/>
            <person name="Pereto J."/>
            <person name="Porcar M."/>
        </authorList>
    </citation>
    <scope>NUCLEOTIDE SEQUENCE</scope>
    <source>
        <strain evidence="2">M10.2A</strain>
    </source>
</reference>
<feature type="transmembrane region" description="Helical" evidence="1">
    <location>
        <begin position="6"/>
        <end position="26"/>
    </location>
</feature>
<sequence>MEYLQYATFLQLLELLAAMAGSFYLFRVKPRNKYTKYLVYFLWLTFVVEIVGIYSSYAYFSDYKKLSFLKDSVFQRNFWLYNIKGIIEFSVLAYFFRSFIKTVSWKKTLKYLALFFILSTILNLIFSGSYFMAYAAYTAIAGTILVLISVGFYFCEMLKSEAILKFKSSLTFYIAIGVLFFQIVLTPLKIYSRFFIESSNPEFVALWKPLLVIANVFMYTCFIIGFLICSQKKRSY</sequence>
<feature type="transmembrane region" description="Helical" evidence="1">
    <location>
        <begin position="78"/>
        <end position="96"/>
    </location>
</feature>
<evidence type="ECO:0000313" key="2">
    <source>
        <dbReference type="EMBL" id="MCF4102581.1"/>
    </source>
</evidence>
<protein>
    <submittedName>
        <fullName evidence="2">Uncharacterized protein</fullName>
    </submittedName>
</protein>
<name>A0ABS9EIC6_9FLAO</name>
<feature type="transmembrane region" description="Helical" evidence="1">
    <location>
        <begin position="170"/>
        <end position="190"/>
    </location>
</feature>
<feature type="transmembrane region" description="Helical" evidence="1">
    <location>
        <begin position="108"/>
        <end position="128"/>
    </location>
</feature>
<accession>A0ABS9EIC6</accession>
<keyword evidence="1" id="KW-0472">Membrane</keyword>
<dbReference type="RefSeq" id="WP_236134724.1">
    <property type="nucleotide sequence ID" value="NZ_JAKGTH010000011.1"/>
</dbReference>
<feature type="transmembrane region" description="Helical" evidence="1">
    <location>
        <begin position="134"/>
        <end position="158"/>
    </location>
</feature>
<evidence type="ECO:0000313" key="3">
    <source>
        <dbReference type="Proteomes" id="UP001179363"/>
    </source>
</evidence>
<keyword evidence="1" id="KW-1133">Transmembrane helix</keyword>
<comment type="caution">
    <text evidence="2">The sequence shown here is derived from an EMBL/GenBank/DDBJ whole genome shotgun (WGS) entry which is preliminary data.</text>
</comment>